<dbReference type="InterPro" id="IPR017850">
    <property type="entry name" value="Alkaline_phosphatase_core_sf"/>
</dbReference>
<dbReference type="PANTHER" id="PTHR47371:SF3">
    <property type="entry name" value="PHOSPHOGLYCEROL TRANSFERASE I"/>
    <property type="match status" value="1"/>
</dbReference>
<feature type="transmembrane region" description="Helical" evidence="7">
    <location>
        <begin position="56"/>
        <end position="77"/>
    </location>
</feature>
<keyword evidence="4 7" id="KW-0812">Transmembrane</keyword>
<evidence type="ECO:0000313" key="10">
    <source>
        <dbReference type="Proteomes" id="UP000307943"/>
    </source>
</evidence>
<comment type="subcellular location">
    <subcellularLocation>
        <location evidence="1">Cell membrane</location>
        <topology evidence="1">Multi-pass membrane protein</topology>
    </subcellularLocation>
</comment>
<dbReference type="PANTHER" id="PTHR47371">
    <property type="entry name" value="LIPOTEICHOIC ACID SYNTHASE"/>
    <property type="match status" value="1"/>
</dbReference>
<evidence type="ECO:0000256" key="7">
    <source>
        <dbReference type="SAM" id="Phobius"/>
    </source>
</evidence>
<dbReference type="OrthoDB" id="243547at2"/>
<feature type="transmembrane region" description="Helical" evidence="7">
    <location>
        <begin position="84"/>
        <end position="104"/>
    </location>
</feature>
<evidence type="ECO:0000256" key="2">
    <source>
        <dbReference type="ARBA" id="ARBA00004936"/>
    </source>
</evidence>
<accession>A0A5C4SXG4</accession>
<dbReference type="CDD" id="cd16015">
    <property type="entry name" value="LTA_synthase"/>
    <property type="match status" value="1"/>
</dbReference>
<evidence type="ECO:0000259" key="8">
    <source>
        <dbReference type="Pfam" id="PF00884"/>
    </source>
</evidence>
<dbReference type="EMBL" id="VDCQ01000084">
    <property type="protein sequence ID" value="TNJ60332.1"/>
    <property type="molecule type" value="Genomic_DNA"/>
</dbReference>
<evidence type="ECO:0000256" key="5">
    <source>
        <dbReference type="ARBA" id="ARBA00022989"/>
    </source>
</evidence>
<organism evidence="9 10">
    <name type="scientific">Paenibacillus hemerocallicola</name>
    <dbReference type="NCBI Taxonomy" id="1172614"/>
    <lineage>
        <taxon>Bacteria</taxon>
        <taxon>Bacillati</taxon>
        <taxon>Bacillota</taxon>
        <taxon>Bacilli</taxon>
        <taxon>Bacillales</taxon>
        <taxon>Paenibacillaceae</taxon>
        <taxon>Paenibacillus</taxon>
    </lineage>
</organism>
<comment type="pathway">
    <text evidence="2">Cell wall biogenesis; lipoteichoic acid biosynthesis.</text>
</comment>
<keyword evidence="10" id="KW-1185">Reference proteome</keyword>
<feature type="domain" description="Sulfatase N-terminal" evidence="8">
    <location>
        <begin position="260"/>
        <end position="550"/>
    </location>
</feature>
<dbReference type="RefSeq" id="WP_139607083.1">
    <property type="nucleotide sequence ID" value="NZ_VDCQ01000084.1"/>
</dbReference>
<evidence type="ECO:0000256" key="4">
    <source>
        <dbReference type="ARBA" id="ARBA00022692"/>
    </source>
</evidence>
<name>A0A5C4SXG4_9BACL</name>
<comment type="caution">
    <text evidence="9">The sequence shown here is derived from an EMBL/GenBank/DDBJ whole genome shotgun (WGS) entry which is preliminary data.</text>
</comment>
<proteinExistence type="predicted"/>
<evidence type="ECO:0000256" key="6">
    <source>
        <dbReference type="ARBA" id="ARBA00023136"/>
    </source>
</evidence>
<feature type="transmembrane region" description="Helical" evidence="7">
    <location>
        <begin position="164"/>
        <end position="182"/>
    </location>
</feature>
<feature type="transmembrane region" description="Helical" evidence="7">
    <location>
        <begin position="136"/>
        <end position="157"/>
    </location>
</feature>
<evidence type="ECO:0000313" key="9">
    <source>
        <dbReference type="EMBL" id="TNJ60332.1"/>
    </source>
</evidence>
<dbReference type="InterPro" id="IPR050448">
    <property type="entry name" value="OpgB/LTA_synthase_biosynth"/>
</dbReference>
<dbReference type="Gene3D" id="3.40.720.10">
    <property type="entry name" value="Alkaline Phosphatase, subunit A"/>
    <property type="match status" value="1"/>
</dbReference>
<sequence>MNRLYFFRKRISYRLTNNRTKKIAVITALLAIFPLLLAFGVETIERGTFGDAADWIAANPSLFAMNALIYCFALLLLYGLIGSLFPAVGCTALLLFLAALISHYKTKMIGEPFFPWDILLKKEGANIIPLVTNQTVLVRVSVVAAVVLSLFLLRLFLPRFRMPVVSRIVMVLLAAAALQNLAERTPAAQRLYDRAGVNEVVWNQKDNYGYNGFGLAFTLNIQNSIISKPPGYGEASIATVAQQISDRRNASTVTPKEDQPNVIFIMNEAFWDPTLLPDVTFSEDPIPTVRRLQEESTSGYLLSPQFGGGTSNVEFEVLTGNSMSFLPSGSIPYQQYIRQPVPSLASYFQNIGYKSMGIHSYDGWFWNRDSVYKWLGFESFKSKEKFDDPEYKGTFISDNEVSRSIISAVEESSRPMFIYAVTMQNHGSYDDGRYEENPIQVQGNLTDEARNLLETYTHGVRDADQSLQMLIDHFEQSGEPTVIVFYGDHLPMLGLDYEVYKQGGFIGTQAWSLEEQKKMHSVPFVMWSNFELPQDEVPTMSNSFLGAYVLDKLEMELPANFEFNLDLFKQYPGLLTGLIVDADQNLYNTVPDSAKSVIDPYRELQYDILFGVRYLAQYLDADYLSGSALADYNMEFDAPTAVAAPAEEEEESI</sequence>
<dbReference type="InterPro" id="IPR000917">
    <property type="entry name" value="Sulfatase_N"/>
</dbReference>
<keyword evidence="6 7" id="KW-0472">Membrane</keyword>
<dbReference type="Proteomes" id="UP000307943">
    <property type="component" value="Unassembled WGS sequence"/>
</dbReference>
<protein>
    <submittedName>
        <fullName evidence="9">LTA synthase family protein</fullName>
    </submittedName>
</protein>
<reference evidence="9 10" key="1">
    <citation type="submission" date="2019-05" db="EMBL/GenBank/DDBJ databases">
        <title>We sequenced the genome of Paenibacillus hemerocallicola KCTC 33185 for further insight into its adaptation and study the phylogeny of Paenibacillus.</title>
        <authorList>
            <person name="Narsing Rao M.P."/>
        </authorList>
    </citation>
    <scope>NUCLEOTIDE SEQUENCE [LARGE SCALE GENOMIC DNA]</scope>
    <source>
        <strain evidence="9 10">KCTC 33185</strain>
    </source>
</reference>
<keyword evidence="5 7" id="KW-1133">Transmembrane helix</keyword>
<dbReference type="SUPFAM" id="SSF53649">
    <property type="entry name" value="Alkaline phosphatase-like"/>
    <property type="match status" value="1"/>
</dbReference>
<evidence type="ECO:0000256" key="1">
    <source>
        <dbReference type="ARBA" id="ARBA00004651"/>
    </source>
</evidence>
<gene>
    <name evidence="9" type="ORF">FE784_36025</name>
</gene>
<evidence type="ECO:0000256" key="3">
    <source>
        <dbReference type="ARBA" id="ARBA00022475"/>
    </source>
</evidence>
<dbReference type="GO" id="GO:0005886">
    <property type="term" value="C:plasma membrane"/>
    <property type="evidence" value="ECO:0007669"/>
    <property type="project" value="UniProtKB-SubCell"/>
</dbReference>
<dbReference type="Pfam" id="PF00884">
    <property type="entry name" value="Sulfatase"/>
    <property type="match status" value="1"/>
</dbReference>
<dbReference type="AlphaFoldDB" id="A0A5C4SXG4"/>
<keyword evidence="3" id="KW-1003">Cell membrane</keyword>